<feature type="domain" description="AMP-binding enzyme C-terminal" evidence="2">
    <location>
        <begin position="438"/>
        <end position="513"/>
    </location>
</feature>
<protein>
    <submittedName>
        <fullName evidence="3">Acyl--CoA ligase</fullName>
    </submittedName>
</protein>
<dbReference type="EMBL" id="JAGIYY010000010">
    <property type="protein sequence ID" value="MBP0441037.1"/>
    <property type="molecule type" value="Genomic_DNA"/>
</dbReference>
<evidence type="ECO:0000313" key="4">
    <source>
        <dbReference type="Proteomes" id="UP000666240"/>
    </source>
</evidence>
<sequence length="526" mass="56965">MTEPAIRHEVHYGRVVRCFSERPANVDQLLRDAVAHAPDQVALVLGDTRLTYRDFDAKVSAVAANLLSLGLAPGDRVALLMGNTIEFAVCTMATARAGLIAVPMNVRQRRPEIAFVLQQCTAAVLVYDAEQEVNLPDAEEMPSVQHVVCVSGSGRGMPFADLERAGSSIDFPELPEESTYCLLYTSGTTGRPKGAMLSHFGVVHSVMHYQHGFQLNESDVGVLAVPGSHVTGLVAILLTMIRCAGTTVIMPAFKAKHFLELAERERMSYTLIVPAMYNLCLLDPNFSRYDLKSWTKAGFGGAPMPAATVERLAQTLPDLQLVNCYGSTETTSPSTLLPFGAIATHPTSVGKALPCADMIVVDENGVEVASGTSGEIMIAGPMVVPGYWDNPDANAKGFVGGYWLSGDVGSKDENGFIYVHDRKKDMINRAGFKVYCIEVESTLSYHPDVVEVAVIGKPDPVLGEKVHAFVWSDGRPQDPASLKAWCAERLSDYKVPDSISFLDEPLPRNPNGKILKTTLREQLPAS</sequence>
<dbReference type="PANTHER" id="PTHR43767:SF1">
    <property type="entry name" value="NONRIBOSOMAL PEPTIDE SYNTHASE PES1 (EUROFUNG)-RELATED"/>
    <property type="match status" value="1"/>
</dbReference>
<dbReference type="InterPro" id="IPR000873">
    <property type="entry name" value="AMP-dep_synth/lig_dom"/>
</dbReference>
<dbReference type="InterPro" id="IPR042099">
    <property type="entry name" value="ANL_N_sf"/>
</dbReference>
<evidence type="ECO:0000259" key="2">
    <source>
        <dbReference type="Pfam" id="PF13193"/>
    </source>
</evidence>
<dbReference type="GO" id="GO:0016878">
    <property type="term" value="F:acid-thiol ligase activity"/>
    <property type="evidence" value="ECO:0007669"/>
    <property type="project" value="UniProtKB-ARBA"/>
</dbReference>
<dbReference type="Gene3D" id="3.30.300.30">
    <property type="match status" value="1"/>
</dbReference>
<evidence type="ECO:0000259" key="1">
    <source>
        <dbReference type="Pfam" id="PF00501"/>
    </source>
</evidence>
<dbReference type="AlphaFoldDB" id="A0A8J7UN23"/>
<comment type="caution">
    <text evidence="3">The sequence shown here is derived from an EMBL/GenBank/DDBJ whole genome shotgun (WGS) entry which is preliminary data.</text>
</comment>
<name>A0A8J7UN23_9HYPH</name>
<dbReference type="InterPro" id="IPR045851">
    <property type="entry name" value="AMP-bd_C_sf"/>
</dbReference>
<accession>A0A8J7UN23</accession>
<dbReference type="InterPro" id="IPR025110">
    <property type="entry name" value="AMP-bd_C"/>
</dbReference>
<dbReference type="RefSeq" id="WP_209337056.1">
    <property type="nucleotide sequence ID" value="NZ_JAGIYY010000010.1"/>
</dbReference>
<dbReference type="Gene3D" id="3.40.50.12780">
    <property type="entry name" value="N-terminal domain of ligase-like"/>
    <property type="match status" value="1"/>
</dbReference>
<proteinExistence type="predicted"/>
<dbReference type="Pfam" id="PF00501">
    <property type="entry name" value="AMP-binding"/>
    <property type="match status" value="1"/>
</dbReference>
<evidence type="ECO:0000313" key="3">
    <source>
        <dbReference type="EMBL" id="MBP0441037.1"/>
    </source>
</evidence>
<dbReference type="InterPro" id="IPR020845">
    <property type="entry name" value="AMP-binding_CS"/>
</dbReference>
<feature type="domain" description="AMP-dependent synthetase/ligase" evidence="1">
    <location>
        <begin position="31"/>
        <end position="388"/>
    </location>
</feature>
<reference evidence="3" key="1">
    <citation type="submission" date="2021-03" db="EMBL/GenBank/DDBJ databases">
        <title>Genome sequencing and assembly of Tianweitania sediminis.</title>
        <authorList>
            <person name="Chhetri G."/>
        </authorList>
    </citation>
    <scope>NUCLEOTIDE SEQUENCE</scope>
    <source>
        <strain evidence="3">Z8</strain>
    </source>
</reference>
<dbReference type="PANTHER" id="PTHR43767">
    <property type="entry name" value="LONG-CHAIN-FATTY-ACID--COA LIGASE"/>
    <property type="match status" value="1"/>
</dbReference>
<dbReference type="Pfam" id="PF13193">
    <property type="entry name" value="AMP-binding_C"/>
    <property type="match status" value="1"/>
</dbReference>
<organism evidence="3 4">
    <name type="scientific">Tianweitania sediminis</name>
    <dbReference type="NCBI Taxonomy" id="1502156"/>
    <lineage>
        <taxon>Bacteria</taxon>
        <taxon>Pseudomonadati</taxon>
        <taxon>Pseudomonadota</taxon>
        <taxon>Alphaproteobacteria</taxon>
        <taxon>Hyphomicrobiales</taxon>
        <taxon>Phyllobacteriaceae</taxon>
        <taxon>Tianweitania</taxon>
    </lineage>
</organism>
<dbReference type="Proteomes" id="UP000666240">
    <property type="component" value="Unassembled WGS sequence"/>
</dbReference>
<keyword evidence="4" id="KW-1185">Reference proteome</keyword>
<gene>
    <name evidence="3" type="ORF">J5Y06_20510</name>
</gene>
<keyword evidence="3" id="KW-0436">Ligase</keyword>
<dbReference type="InterPro" id="IPR050237">
    <property type="entry name" value="ATP-dep_AMP-bd_enzyme"/>
</dbReference>
<dbReference type="PROSITE" id="PS00455">
    <property type="entry name" value="AMP_BINDING"/>
    <property type="match status" value="1"/>
</dbReference>
<dbReference type="SUPFAM" id="SSF56801">
    <property type="entry name" value="Acetyl-CoA synthetase-like"/>
    <property type="match status" value="1"/>
</dbReference>